<dbReference type="PANTHER" id="PTHR12526">
    <property type="entry name" value="GLYCOSYLTRANSFERASE"/>
    <property type="match status" value="1"/>
</dbReference>
<protein>
    <submittedName>
        <fullName evidence="2">Glycosyltransferase</fullName>
    </submittedName>
</protein>
<gene>
    <name evidence="2" type="ORF">GWO12_08655</name>
</gene>
<accession>A0AAE5C963</accession>
<dbReference type="Proteomes" id="UP000702544">
    <property type="component" value="Unassembled WGS sequence"/>
</dbReference>
<comment type="caution">
    <text evidence="2">The sequence shown here is derived from an EMBL/GenBank/DDBJ whole genome shotgun (WGS) entry which is preliminary data.</text>
</comment>
<dbReference type="PANTHER" id="PTHR12526:SF600">
    <property type="entry name" value="GLYCOSYL TRANSFERASE GROUP 1"/>
    <property type="match status" value="1"/>
</dbReference>
<dbReference type="Pfam" id="PF13692">
    <property type="entry name" value="Glyco_trans_1_4"/>
    <property type="match status" value="1"/>
</dbReference>
<dbReference type="AlphaFoldDB" id="A0AAE5C963"/>
<dbReference type="GO" id="GO:0016757">
    <property type="term" value="F:glycosyltransferase activity"/>
    <property type="evidence" value="ECO:0007669"/>
    <property type="project" value="TreeGrafter"/>
</dbReference>
<evidence type="ECO:0000313" key="3">
    <source>
        <dbReference type="Proteomes" id="UP000702544"/>
    </source>
</evidence>
<sequence length="406" mass="46358">MKILWVKTNLLHPLNSGGVIRTYNMLRQLSREHEVTYVALDSATEATSRRRAEEYCLRLIQVPWRGAPRRTQWQFYVQALANLRSDLPLPLERYRVPQLEDALHGLTQRESFDIAVCDFLFPALHFSAVRGTPRLLFQHNVESLIWDRMWKHARGIARPYFRSQAERMRRWEARLAQGFDHVVTVSIEDARLMRKWFGLQNVTSIPTGVDTEYFRPQAGGPERDVVFVGSLDWLPNIDGVRWLLCEVWPIIRNNRPSARLHLVGRRPSRTIRRLTKRTPGIVLWPDVPDVRQHLWRAAAVVVPLRVGGGTRLKIFEALACQKAVVTTTVGAEGLPVANGRHALVASEATDFASAVLTILDDPEQRRRLGEAGRKLVSERYSWRAVADAFAEICRSVVSAEPTRSAT</sequence>
<dbReference type="Gene3D" id="3.40.50.2000">
    <property type="entry name" value="Glycogen Phosphorylase B"/>
    <property type="match status" value="2"/>
</dbReference>
<evidence type="ECO:0000313" key="2">
    <source>
        <dbReference type="EMBL" id="NIR75166.1"/>
    </source>
</evidence>
<evidence type="ECO:0000259" key="1">
    <source>
        <dbReference type="Pfam" id="PF13439"/>
    </source>
</evidence>
<feature type="domain" description="Glycosyltransferase subfamily 4-like N-terminal" evidence="1">
    <location>
        <begin position="17"/>
        <end position="212"/>
    </location>
</feature>
<dbReference type="SUPFAM" id="SSF53756">
    <property type="entry name" value="UDP-Glycosyltransferase/glycogen phosphorylase"/>
    <property type="match status" value="1"/>
</dbReference>
<dbReference type="Pfam" id="PF13439">
    <property type="entry name" value="Glyco_transf_4"/>
    <property type="match status" value="1"/>
</dbReference>
<organism evidence="2 3">
    <name type="scientific">Candidatus Kutchimonas denitrificans</name>
    <dbReference type="NCBI Taxonomy" id="3056748"/>
    <lineage>
        <taxon>Bacteria</taxon>
        <taxon>Pseudomonadati</taxon>
        <taxon>Gemmatimonadota</taxon>
        <taxon>Gemmatimonadia</taxon>
        <taxon>Candidatus Palauibacterales</taxon>
        <taxon>Candidatus Palauibacteraceae</taxon>
        <taxon>Candidatus Kutchimonas</taxon>
    </lineage>
</organism>
<dbReference type="InterPro" id="IPR028098">
    <property type="entry name" value="Glyco_trans_4-like_N"/>
</dbReference>
<reference evidence="2 3" key="1">
    <citation type="submission" date="2020-01" db="EMBL/GenBank/DDBJ databases">
        <title>Genomes assembled from Gulf of Kutch pelagic sediment metagenomes.</title>
        <authorList>
            <person name="Chandrashekar M."/>
            <person name="Mahajan M.S."/>
            <person name="Dave K.J."/>
            <person name="Vatsa P."/>
            <person name="Nathani N.M."/>
        </authorList>
    </citation>
    <scope>NUCLEOTIDE SEQUENCE [LARGE SCALE GENOMIC DNA]</scope>
    <source>
        <strain evidence="2">KS3-K002</strain>
    </source>
</reference>
<proteinExistence type="predicted"/>
<name>A0AAE5C963_9BACT</name>
<dbReference type="EMBL" id="JAACAK010000064">
    <property type="protein sequence ID" value="NIR75166.1"/>
    <property type="molecule type" value="Genomic_DNA"/>
</dbReference>
<dbReference type="CDD" id="cd03801">
    <property type="entry name" value="GT4_PimA-like"/>
    <property type="match status" value="1"/>
</dbReference>